<dbReference type="Gene3D" id="3.40.190.10">
    <property type="entry name" value="Periplasmic binding protein-like II"/>
    <property type="match status" value="1"/>
</dbReference>
<protein>
    <recommendedName>
        <fullName evidence="4">Solute-binding protein family 5 domain-containing protein</fullName>
    </recommendedName>
</protein>
<dbReference type="InterPro" id="IPR000914">
    <property type="entry name" value="SBP_5_dom"/>
</dbReference>
<sequence length="297" mass="33475">SIYAEDKYTAVIETNYFNVVWSDYIGAGWGSDLYAPEVVEAGAWDWDNLVGTGPWMVKEYIPGSVFAYERNPIFYDTTTINGVEYEIPFADELLIPIIIDESTRIAALRTGVIDYMGGEISQVPLWYEDTLRRTCPDLKIERLAGSQCNFIQFIQEITGRVHPLVSDRDIRRALMIGLDREAIATAVWLKADTHSFPVSSLAPGFTPFDELPASAQELFTYDPDLARQMLTDAGYPEGFTLIIAAEAEDTIWVDTLTMVKDQWAKIGVTADLRLMEKAACFAFKEVEEGEVPHYHAW</sequence>
<feature type="domain" description="Solute-binding protein family 5" evidence="4">
    <location>
        <begin position="35"/>
        <end position="278"/>
    </location>
</feature>
<proteinExistence type="inferred from homology"/>
<dbReference type="PANTHER" id="PTHR30290">
    <property type="entry name" value="PERIPLASMIC BINDING COMPONENT OF ABC TRANSPORTER"/>
    <property type="match status" value="1"/>
</dbReference>
<dbReference type="GO" id="GO:0015833">
    <property type="term" value="P:peptide transport"/>
    <property type="evidence" value="ECO:0007669"/>
    <property type="project" value="TreeGrafter"/>
</dbReference>
<evidence type="ECO:0000313" key="5">
    <source>
        <dbReference type="EMBL" id="GAH33890.1"/>
    </source>
</evidence>
<accession>X1FMZ6</accession>
<dbReference type="Pfam" id="PF00496">
    <property type="entry name" value="SBP_bac_5"/>
    <property type="match status" value="1"/>
</dbReference>
<comment type="similarity">
    <text evidence="1">Belongs to the bacterial solute-binding protein 5 family.</text>
</comment>
<comment type="caution">
    <text evidence="5">The sequence shown here is derived from an EMBL/GenBank/DDBJ whole genome shotgun (WGS) entry which is preliminary data.</text>
</comment>
<evidence type="ECO:0000256" key="1">
    <source>
        <dbReference type="ARBA" id="ARBA00005695"/>
    </source>
</evidence>
<name>X1FMZ6_9ZZZZ</name>
<reference evidence="5" key="1">
    <citation type="journal article" date="2014" name="Front. Microbiol.">
        <title>High frequency of phylogenetically diverse reductive dehalogenase-homologous genes in deep subseafloor sedimentary metagenomes.</title>
        <authorList>
            <person name="Kawai M."/>
            <person name="Futagami T."/>
            <person name="Toyoda A."/>
            <person name="Takaki Y."/>
            <person name="Nishi S."/>
            <person name="Hori S."/>
            <person name="Arai W."/>
            <person name="Tsubouchi T."/>
            <person name="Morono Y."/>
            <person name="Uchiyama I."/>
            <person name="Ito T."/>
            <person name="Fujiyama A."/>
            <person name="Inagaki F."/>
            <person name="Takami H."/>
        </authorList>
    </citation>
    <scope>NUCLEOTIDE SEQUENCE</scope>
    <source>
        <strain evidence="5">Expedition CK06-06</strain>
    </source>
</reference>
<evidence type="ECO:0000256" key="2">
    <source>
        <dbReference type="ARBA" id="ARBA00022448"/>
    </source>
</evidence>
<organism evidence="5">
    <name type="scientific">marine sediment metagenome</name>
    <dbReference type="NCBI Taxonomy" id="412755"/>
    <lineage>
        <taxon>unclassified sequences</taxon>
        <taxon>metagenomes</taxon>
        <taxon>ecological metagenomes</taxon>
    </lineage>
</organism>
<evidence type="ECO:0000259" key="4">
    <source>
        <dbReference type="Pfam" id="PF00496"/>
    </source>
</evidence>
<dbReference type="Gene3D" id="3.10.105.10">
    <property type="entry name" value="Dipeptide-binding Protein, Domain 3"/>
    <property type="match status" value="1"/>
</dbReference>
<dbReference type="EMBL" id="BARU01010521">
    <property type="protein sequence ID" value="GAH33890.1"/>
    <property type="molecule type" value="Genomic_DNA"/>
</dbReference>
<evidence type="ECO:0000256" key="3">
    <source>
        <dbReference type="ARBA" id="ARBA00022729"/>
    </source>
</evidence>
<dbReference type="SUPFAM" id="SSF53850">
    <property type="entry name" value="Periplasmic binding protein-like II"/>
    <property type="match status" value="1"/>
</dbReference>
<dbReference type="AlphaFoldDB" id="X1FMZ6"/>
<feature type="non-terminal residue" evidence="5">
    <location>
        <position position="297"/>
    </location>
</feature>
<keyword evidence="2" id="KW-0813">Transport</keyword>
<dbReference type="PANTHER" id="PTHR30290:SF9">
    <property type="entry name" value="OLIGOPEPTIDE-BINDING PROTEIN APPA"/>
    <property type="match status" value="1"/>
</dbReference>
<gene>
    <name evidence="5" type="ORF">S03H2_20039</name>
</gene>
<dbReference type="InterPro" id="IPR039424">
    <property type="entry name" value="SBP_5"/>
</dbReference>
<keyword evidence="3" id="KW-0732">Signal</keyword>
<dbReference type="GO" id="GO:1904680">
    <property type="term" value="F:peptide transmembrane transporter activity"/>
    <property type="evidence" value="ECO:0007669"/>
    <property type="project" value="TreeGrafter"/>
</dbReference>
<feature type="non-terminal residue" evidence="5">
    <location>
        <position position="1"/>
    </location>
</feature>